<dbReference type="Proteomes" id="UP001386955">
    <property type="component" value="Unassembled WGS sequence"/>
</dbReference>
<dbReference type="EMBL" id="JAYMYS010000002">
    <property type="protein sequence ID" value="KAK7404753.1"/>
    <property type="molecule type" value="Genomic_DNA"/>
</dbReference>
<comment type="caution">
    <text evidence="1">The sequence shown here is derived from an EMBL/GenBank/DDBJ whole genome shotgun (WGS) entry which is preliminary data.</text>
</comment>
<protein>
    <submittedName>
        <fullName evidence="1">Uncharacterized protein</fullName>
    </submittedName>
</protein>
<name>A0AAN9XR39_PSOTE</name>
<dbReference type="AlphaFoldDB" id="A0AAN9XR39"/>
<sequence length="158" mass="17654">MANEQKANNFGNYAPNVTKSTPLELCALHGLQYSHKLHYAQDIKQRISHGLHKEIDPTCIKNASLMKLQKPSSRLIFQAKTHEGHYSKHALIMMSYNGMVVKLMGNKHPFTYANGTSIIPTSSKQVSHILDEENTSGDVSLMEEMKGTLQDKKVTSSI</sequence>
<gene>
    <name evidence="1" type="ORF">VNO78_05709</name>
</gene>
<evidence type="ECO:0000313" key="1">
    <source>
        <dbReference type="EMBL" id="KAK7404753.1"/>
    </source>
</evidence>
<evidence type="ECO:0000313" key="2">
    <source>
        <dbReference type="Proteomes" id="UP001386955"/>
    </source>
</evidence>
<reference evidence="1 2" key="1">
    <citation type="submission" date="2024-01" db="EMBL/GenBank/DDBJ databases">
        <title>The genomes of 5 underutilized Papilionoideae crops provide insights into root nodulation and disease resistanc.</title>
        <authorList>
            <person name="Jiang F."/>
        </authorList>
    </citation>
    <scope>NUCLEOTIDE SEQUENCE [LARGE SCALE GENOMIC DNA]</scope>
    <source>
        <strain evidence="1">DUOXIRENSHENG_FW03</strain>
        <tissue evidence="1">Leaves</tissue>
    </source>
</reference>
<organism evidence="1 2">
    <name type="scientific">Psophocarpus tetragonolobus</name>
    <name type="common">Winged bean</name>
    <name type="synonym">Dolichos tetragonolobus</name>
    <dbReference type="NCBI Taxonomy" id="3891"/>
    <lineage>
        <taxon>Eukaryota</taxon>
        <taxon>Viridiplantae</taxon>
        <taxon>Streptophyta</taxon>
        <taxon>Embryophyta</taxon>
        <taxon>Tracheophyta</taxon>
        <taxon>Spermatophyta</taxon>
        <taxon>Magnoliopsida</taxon>
        <taxon>eudicotyledons</taxon>
        <taxon>Gunneridae</taxon>
        <taxon>Pentapetalae</taxon>
        <taxon>rosids</taxon>
        <taxon>fabids</taxon>
        <taxon>Fabales</taxon>
        <taxon>Fabaceae</taxon>
        <taxon>Papilionoideae</taxon>
        <taxon>50 kb inversion clade</taxon>
        <taxon>NPAAA clade</taxon>
        <taxon>indigoferoid/millettioid clade</taxon>
        <taxon>Phaseoleae</taxon>
        <taxon>Psophocarpus</taxon>
    </lineage>
</organism>
<proteinExistence type="predicted"/>
<accession>A0AAN9XR39</accession>
<keyword evidence="2" id="KW-1185">Reference proteome</keyword>